<reference evidence="2" key="1">
    <citation type="submission" date="2020-02" db="EMBL/GenBank/DDBJ databases">
        <authorList>
            <person name="Meier V. D."/>
        </authorList>
    </citation>
    <scope>NUCLEOTIDE SEQUENCE</scope>
    <source>
        <strain evidence="2">AVDCRST_MAG37</strain>
    </source>
</reference>
<gene>
    <name evidence="2" type="ORF">AVDCRST_MAG37-899</name>
</gene>
<accession>A0A6J4QE73</accession>
<name>A0A6J4QE73_9ACTN</name>
<evidence type="ECO:0000256" key="1">
    <source>
        <dbReference type="SAM" id="MobiDB-lite"/>
    </source>
</evidence>
<dbReference type="AlphaFoldDB" id="A0A6J4QE73"/>
<protein>
    <submittedName>
        <fullName evidence="2">Uncharacterized protein</fullName>
    </submittedName>
</protein>
<feature type="compositionally biased region" description="Polar residues" evidence="1">
    <location>
        <begin position="1"/>
        <end position="12"/>
    </location>
</feature>
<feature type="region of interest" description="Disordered" evidence="1">
    <location>
        <begin position="1"/>
        <end position="22"/>
    </location>
</feature>
<organism evidence="2">
    <name type="scientific">uncultured Rubrobacteraceae bacterium</name>
    <dbReference type="NCBI Taxonomy" id="349277"/>
    <lineage>
        <taxon>Bacteria</taxon>
        <taxon>Bacillati</taxon>
        <taxon>Actinomycetota</taxon>
        <taxon>Rubrobacteria</taxon>
        <taxon>Rubrobacterales</taxon>
        <taxon>Rubrobacteraceae</taxon>
        <taxon>environmental samples</taxon>
    </lineage>
</organism>
<dbReference type="EMBL" id="CADCVD010000034">
    <property type="protein sequence ID" value="CAA9435137.1"/>
    <property type="molecule type" value="Genomic_DNA"/>
</dbReference>
<proteinExistence type="predicted"/>
<evidence type="ECO:0000313" key="2">
    <source>
        <dbReference type="EMBL" id="CAA9435137.1"/>
    </source>
</evidence>
<sequence length="44" mass="4735">MRSKGALTSSLPEATAACGGSTAHRKKVLVLGTMTEERRFLDEQ</sequence>